<dbReference type="Pfam" id="PF14938">
    <property type="entry name" value="SNAP"/>
    <property type="match status" value="1"/>
</dbReference>
<reference evidence="5 6" key="1">
    <citation type="submission" date="2013-02" db="EMBL/GenBank/DDBJ databases">
        <title>The Genome Annotation of Plasmodium falciparum Vietnam Oak-Knoll (FVO).</title>
        <authorList>
            <consortium name="The Broad Institute Genome Sequencing Platform"/>
            <consortium name="The Broad Institute Genome Sequencing Center for Infectious Disease"/>
            <person name="Neafsey D."/>
            <person name="Hoffman S."/>
            <person name="Volkman S."/>
            <person name="Rosenthal P."/>
            <person name="Walker B."/>
            <person name="Young S.K."/>
            <person name="Zeng Q."/>
            <person name="Gargeya S."/>
            <person name="Fitzgerald M."/>
            <person name="Haas B."/>
            <person name="Abouelleil A."/>
            <person name="Allen A.W."/>
            <person name="Alvarado L."/>
            <person name="Arachchi H.M."/>
            <person name="Berlin A.M."/>
            <person name="Chapman S.B."/>
            <person name="Gainer-Dewar J."/>
            <person name="Goldberg J."/>
            <person name="Griggs A."/>
            <person name="Gujja S."/>
            <person name="Hansen M."/>
            <person name="Howarth C."/>
            <person name="Imamovic A."/>
            <person name="Ireland A."/>
            <person name="Larimer J."/>
            <person name="McCowan C."/>
            <person name="Murphy C."/>
            <person name="Pearson M."/>
            <person name="Poon T.W."/>
            <person name="Priest M."/>
            <person name="Roberts A."/>
            <person name="Saif S."/>
            <person name="Shea T."/>
            <person name="Sisk P."/>
            <person name="Sykes S."/>
            <person name="Wortman J."/>
            <person name="Nusbaum C."/>
            <person name="Birren B."/>
        </authorList>
    </citation>
    <scope>NUCLEOTIDE SEQUENCE [LARGE SCALE GENOMIC DNA]</scope>
    <source>
        <strain evidence="6">Vietnam Oak-Knoll (FVO)</strain>
    </source>
</reference>
<evidence type="ECO:0000256" key="2">
    <source>
        <dbReference type="ARBA" id="ARBA00022448"/>
    </source>
</evidence>
<dbReference type="SMR" id="A0A024VC88"/>
<dbReference type="SUPFAM" id="SSF48452">
    <property type="entry name" value="TPR-like"/>
    <property type="match status" value="1"/>
</dbReference>
<keyword evidence="4" id="KW-0472">Membrane</keyword>
<evidence type="ECO:0000313" key="6">
    <source>
        <dbReference type="Proteomes" id="UP000030690"/>
    </source>
</evidence>
<dbReference type="Proteomes" id="UP000030690">
    <property type="component" value="Unassembled WGS sequence"/>
</dbReference>
<dbReference type="GO" id="GO:0006886">
    <property type="term" value="P:intracellular protein transport"/>
    <property type="evidence" value="ECO:0007669"/>
    <property type="project" value="UniProtKB-UniRule"/>
</dbReference>
<dbReference type="FunFam" id="1.25.40.10:FF:000562">
    <property type="entry name" value="SNAP protein (Soluble N-ethylmaleimide-sensitive factor attachment protein)"/>
    <property type="match status" value="1"/>
</dbReference>
<dbReference type="CDD" id="cd15832">
    <property type="entry name" value="SNAP"/>
    <property type="match status" value="1"/>
</dbReference>
<comment type="subcellular location">
    <subcellularLocation>
        <location evidence="4">Membrane</location>
        <topology evidence="4">Peripheral membrane protein</topology>
    </subcellularLocation>
</comment>
<gene>
    <name evidence="5" type="ORF">PFFVO_00984</name>
</gene>
<keyword evidence="2 4" id="KW-0813">Transport</keyword>
<organism evidence="5 6">
    <name type="scientific">Plasmodium falciparum Vietnam Oak-Knoll</name>
    <name type="common">FVO</name>
    <dbReference type="NCBI Taxonomy" id="1036723"/>
    <lineage>
        <taxon>Eukaryota</taxon>
        <taxon>Sar</taxon>
        <taxon>Alveolata</taxon>
        <taxon>Apicomplexa</taxon>
        <taxon>Aconoidasida</taxon>
        <taxon>Haemosporida</taxon>
        <taxon>Plasmodiidae</taxon>
        <taxon>Plasmodium</taxon>
        <taxon>Plasmodium (Laverania)</taxon>
    </lineage>
</organism>
<dbReference type="PANTHER" id="PTHR13768">
    <property type="entry name" value="SOLUBLE NSF ATTACHMENT PROTEIN SNAP"/>
    <property type="match status" value="1"/>
</dbReference>
<dbReference type="PANTHER" id="PTHR13768:SF8">
    <property type="entry name" value="ALPHA-SOLUBLE NSF ATTACHMENT PROTEIN"/>
    <property type="match status" value="1"/>
</dbReference>
<dbReference type="AlphaFoldDB" id="A0A024VC88"/>
<proteinExistence type="inferred from homology"/>
<keyword evidence="3 4" id="KW-0653">Protein transport</keyword>
<dbReference type="EMBL" id="KI925025">
    <property type="protein sequence ID" value="ETW20084.1"/>
    <property type="molecule type" value="Genomic_DNA"/>
</dbReference>
<dbReference type="GO" id="GO:0005483">
    <property type="term" value="F:soluble NSF attachment protein activity"/>
    <property type="evidence" value="ECO:0007669"/>
    <property type="project" value="TreeGrafter"/>
</dbReference>
<dbReference type="PRINTS" id="PR00448">
    <property type="entry name" value="NSFATTACHMNT"/>
</dbReference>
<evidence type="ECO:0000256" key="1">
    <source>
        <dbReference type="ARBA" id="ARBA00010050"/>
    </source>
</evidence>
<dbReference type="InterPro" id="IPR000744">
    <property type="entry name" value="NSF_attach"/>
</dbReference>
<keyword evidence="4" id="KW-0931">ER-Golgi transport</keyword>
<comment type="similarity">
    <text evidence="1 4">Belongs to the SNAP family.</text>
</comment>
<protein>
    <recommendedName>
        <fullName evidence="7">SNAP protein (Soluble N-ethylmaleimide-sensitive factor attachment protein)</fullName>
    </recommendedName>
</protein>
<sequence length="298" mass="34646">MENEAKELEKKAEQLNKKGFLASFFGTDNTDEIINCYNLAANKYKLSHKWKEASCCILKNALLHKKNNETSYCANAYLEAGNIAKKYDKLEAIKHIEEAVNMYATIGRFSNCGKCEKNIAEIYEDLYDYDNASKYYKKAAYYFEMDEYSKSIYTQCIVKYAELNSQYNHEYEDAISIFEKEAEKALKSTLLQYGARDYYIKAGILHIVIGDLVNAKISIDKYCMNDPRFLNSREKKFLDNIIDAVTEQNVEEFEEIVHEYDRITKLDNWKVHFLYKIKSKLSVEPNVELTADGNVDLT</sequence>
<comment type="function">
    <text evidence="4">Required for vesicular transport between the endoplasmic reticulum and the Golgi apparatus.</text>
</comment>
<dbReference type="GO" id="GO:0031201">
    <property type="term" value="C:SNARE complex"/>
    <property type="evidence" value="ECO:0007669"/>
    <property type="project" value="TreeGrafter"/>
</dbReference>
<reference evidence="5 6" key="2">
    <citation type="submission" date="2013-02" db="EMBL/GenBank/DDBJ databases">
        <title>The Genome Sequence of Plasmodium falciparum Vietnam Oak-Knoll (FVO).</title>
        <authorList>
            <consortium name="The Broad Institute Genome Sequencing Platform"/>
            <consortium name="The Broad Institute Genome Sequencing Center for Infectious Disease"/>
            <person name="Neafsey D."/>
            <person name="Cheeseman I."/>
            <person name="Volkman S."/>
            <person name="Adams J."/>
            <person name="Walker B."/>
            <person name="Young S.K."/>
            <person name="Zeng Q."/>
            <person name="Gargeya S."/>
            <person name="Fitzgerald M."/>
            <person name="Haas B."/>
            <person name="Abouelleil A."/>
            <person name="Alvarado L."/>
            <person name="Arachchi H.M."/>
            <person name="Berlin A.M."/>
            <person name="Chapman S.B."/>
            <person name="Dewar J."/>
            <person name="Goldberg J."/>
            <person name="Griggs A."/>
            <person name="Gujja S."/>
            <person name="Hansen M."/>
            <person name="Howarth C."/>
            <person name="Imamovic A."/>
            <person name="Larimer J."/>
            <person name="McCowan C."/>
            <person name="Murphy C."/>
            <person name="Neiman D."/>
            <person name="Pearson M."/>
            <person name="Priest M."/>
            <person name="Roberts A."/>
            <person name="Saif S."/>
            <person name="Shea T."/>
            <person name="Sisk P."/>
            <person name="Sykes S."/>
            <person name="Wortman J."/>
            <person name="Nusbaum C."/>
            <person name="Birren B."/>
        </authorList>
    </citation>
    <scope>NUCLEOTIDE SEQUENCE [LARGE SCALE GENOMIC DNA]</scope>
    <source>
        <strain evidence="6">Vietnam Oak-Knoll (FVO)</strain>
    </source>
</reference>
<name>A0A024VC88_PLAFA</name>
<dbReference type="InterPro" id="IPR011990">
    <property type="entry name" value="TPR-like_helical_dom_sf"/>
</dbReference>
<accession>A0A024VC88</accession>
<dbReference type="OrthoDB" id="9984275at2759"/>
<evidence type="ECO:0000313" key="5">
    <source>
        <dbReference type="EMBL" id="ETW20084.1"/>
    </source>
</evidence>
<evidence type="ECO:0008006" key="7">
    <source>
        <dbReference type="Google" id="ProtNLM"/>
    </source>
</evidence>
<evidence type="ECO:0000256" key="3">
    <source>
        <dbReference type="ARBA" id="ARBA00022927"/>
    </source>
</evidence>
<dbReference type="GO" id="GO:0019905">
    <property type="term" value="F:syntaxin binding"/>
    <property type="evidence" value="ECO:0007669"/>
    <property type="project" value="TreeGrafter"/>
</dbReference>
<dbReference type="GO" id="GO:0005774">
    <property type="term" value="C:vacuolar membrane"/>
    <property type="evidence" value="ECO:0007669"/>
    <property type="project" value="TreeGrafter"/>
</dbReference>
<evidence type="ECO:0000256" key="4">
    <source>
        <dbReference type="RuleBase" id="RU367013"/>
    </source>
</evidence>
<dbReference type="Gene3D" id="1.25.40.10">
    <property type="entry name" value="Tetratricopeptide repeat domain"/>
    <property type="match status" value="1"/>
</dbReference>
<dbReference type="GO" id="GO:0035494">
    <property type="term" value="P:SNARE complex disassembly"/>
    <property type="evidence" value="ECO:0007669"/>
    <property type="project" value="TreeGrafter"/>
</dbReference>